<dbReference type="CDD" id="cd06267">
    <property type="entry name" value="PBP1_LacI_sugar_binding-like"/>
    <property type="match status" value="1"/>
</dbReference>
<evidence type="ECO:0000313" key="6">
    <source>
        <dbReference type="EMBL" id="MFD1717583.1"/>
    </source>
</evidence>
<evidence type="ECO:0000256" key="1">
    <source>
        <dbReference type="ARBA" id="ARBA00023015"/>
    </source>
</evidence>
<dbReference type="SUPFAM" id="SSF47413">
    <property type="entry name" value="lambda repressor-like DNA-binding domains"/>
    <property type="match status" value="1"/>
</dbReference>
<reference evidence="7" key="1">
    <citation type="journal article" date="2019" name="Int. J. Syst. Evol. Microbiol.">
        <title>The Global Catalogue of Microorganisms (GCM) 10K type strain sequencing project: providing services to taxonomists for standard genome sequencing and annotation.</title>
        <authorList>
            <consortium name="The Broad Institute Genomics Platform"/>
            <consortium name="The Broad Institute Genome Sequencing Center for Infectious Disease"/>
            <person name="Wu L."/>
            <person name="Ma J."/>
        </authorList>
    </citation>
    <scope>NUCLEOTIDE SEQUENCE [LARGE SCALE GENOMIC DNA]</scope>
    <source>
        <strain evidence="7">JCM 17130</strain>
    </source>
</reference>
<name>A0ABW4L422_9MICO</name>
<accession>A0ABW4L422</accession>
<dbReference type="PANTHER" id="PTHR30146:SF153">
    <property type="entry name" value="LACTOSE OPERON REPRESSOR"/>
    <property type="match status" value="1"/>
</dbReference>
<dbReference type="PROSITE" id="PS00356">
    <property type="entry name" value="HTH_LACI_1"/>
    <property type="match status" value="1"/>
</dbReference>
<evidence type="ECO:0000256" key="2">
    <source>
        <dbReference type="ARBA" id="ARBA00023125"/>
    </source>
</evidence>
<comment type="caution">
    <text evidence="6">The sequence shown here is derived from an EMBL/GenBank/DDBJ whole genome shotgun (WGS) entry which is preliminary data.</text>
</comment>
<feature type="compositionally biased region" description="Basic and acidic residues" evidence="4">
    <location>
        <begin position="16"/>
        <end position="26"/>
    </location>
</feature>
<sequence>MRSTSRGWMSRTMTPVDDRPGPDRRGGSLRTVVKRRRGQPVRPRLTDVAAIAGVSIKTVSNVINGYEYIAEETRTRVLDAIDEVGYRPNLSARNLARGRAGVIALVLPKLDMPYFASLAREVIEEAERHGWFVLIRQTHGELASEREAIAGGLPQRIDGLVVSARGLRAEDVRDRGDDTPLVFLGEQYPAGVAPHVGIDNVAAARTATEHLVEIGRRRIAMVGARADVPDDQRTSGYRAALEAAGLPVRAAWMSPVEANSGEEGERAVAELFTDADEMPDAIFAITDWVALGVVRALHLRGLRVPEDVAVVGFDDIPYGRAVTPALTTISPDRAEVAAGALELLEEQIQAAQRGERASPTERQVRFRLLVRESTAARQTPG</sequence>
<evidence type="ECO:0000256" key="4">
    <source>
        <dbReference type="SAM" id="MobiDB-lite"/>
    </source>
</evidence>
<dbReference type="SMART" id="SM00354">
    <property type="entry name" value="HTH_LACI"/>
    <property type="match status" value="1"/>
</dbReference>
<organism evidence="6 7">
    <name type="scientific">Georgenia deserti</name>
    <dbReference type="NCBI Taxonomy" id="2093781"/>
    <lineage>
        <taxon>Bacteria</taxon>
        <taxon>Bacillati</taxon>
        <taxon>Actinomycetota</taxon>
        <taxon>Actinomycetes</taxon>
        <taxon>Micrococcales</taxon>
        <taxon>Bogoriellaceae</taxon>
        <taxon>Georgenia</taxon>
    </lineage>
</organism>
<dbReference type="CDD" id="cd01392">
    <property type="entry name" value="HTH_LacI"/>
    <property type="match status" value="1"/>
</dbReference>
<dbReference type="Proteomes" id="UP001597277">
    <property type="component" value="Unassembled WGS sequence"/>
</dbReference>
<dbReference type="PROSITE" id="PS50932">
    <property type="entry name" value="HTH_LACI_2"/>
    <property type="match status" value="1"/>
</dbReference>
<feature type="domain" description="HTH lacI-type" evidence="5">
    <location>
        <begin position="43"/>
        <end position="97"/>
    </location>
</feature>
<dbReference type="EMBL" id="JBHUEE010000003">
    <property type="protein sequence ID" value="MFD1717583.1"/>
    <property type="molecule type" value="Genomic_DNA"/>
</dbReference>
<evidence type="ECO:0000256" key="3">
    <source>
        <dbReference type="ARBA" id="ARBA00023163"/>
    </source>
</evidence>
<dbReference type="GO" id="GO:0003677">
    <property type="term" value="F:DNA binding"/>
    <property type="evidence" value="ECO:0007669"/>
    <property type="project" value="UniProtKB-KW"/>
</dbReference>
<dbReference type="InterPro" id="IPR010982">
    <property type="entry name" value="Lambda_DNA-bd_dom_sf"/>
</dbReference>
<dbReference type="Gene3D" id="1.10.260.40">
    <property type="entry name" value="lambda repressor-like DNA-binding domains"/>
    <property type="match status" value="1"/>
</dbReference>
<proteinExistence type="predicted"/>
<dbReference type="Gene3D" id="3.40.50.2300">
    <property type="match status" value="2"/>
</dbReference>
<evidence type="ECO:0000259" key="5">
    <source>
        <dbReference type="PROSITE" id="PS50932"/>
    </source>
</evidence>
<dbReference type="PANTHER" id="PTHR30146">
    <property type="entry name" value="LACI-RELATED TRANSCRIPTIONAL REPRESSOR"/>
    <property type="match status" value="1"/>
</dbReference>
<feature type="compositionally biased region" description="Polar residues" evidence="4">
    <location>
        <begin position="1"/>
        <end position="13"/>
    </location>
</feature>
<dbReference type="InterPro" id="IPR000843">
    <property type="entry name" value="HTH_LacI"/>
</dbReference>
<keyword evidence="3" id="KW-0804">Transcription</keyword>
<keyword evidence="7" id="KW-1185">Reference proteome</keyword>
<dbReference type="RefSeq" id="WP_388004165.1">
    <property type="nucleotide sequence ID" value="NZ_JBHUEE010000003.1"/>
</dbReference>
<dbReference type="Pfam" id="PF13377">
    <property type="entry name" value="Peripla_BP_3"/>
    <property type="match status" value="1"/>
</dbReference>
<gene>
    <name evidence="6" type="ORF">ACFSE6_07050</name>
</gene>
<keyword evidence="1" id="KW-0805">Transcription regulation</keyword>
<evidence type="ECO:0000313" key="7">
    <source>
        <dbReference type="Proteomes" id="UP001597277"/>
    </source>
</evidence>
<dbReference type="InterPro" id="IPR028082">
    <property type="entry name" value="Peripla_BP_I"/>
</dbReference>
<feature type="region of interest" description="Disordered" evidence="4">
    <location>
        <begin position="1"/>
        <end position="29"/>
    </location>
</feature>
<dbReference type="Pfam" id="PF00356">
    <property type="entry name" value="LacI"/>
    <property type="match status" value="1"/>
</dbReference>
<dbReference type="InterPro" id="IPR046335">
    <property type="entry name" value="LacI/GalR-like_sensor"/>
</dbReference>
<protein>
    <submittedName>
        <fullName evidence="6">LacI family DNA-binding transcriptional regulator</fullName>
    </submittedName>
</protein>
<keyword evidence="2 6" id="KW-0238">DNA-binding</keyword>
<dbReference type="SUPFAM" id="SSF53822">
    <property type="entry name" value="Periplasmic binding protein-like I"/>
    <property type="match status" value="1"/>
</dbReference>